<evidence type="ECO:0000313" key="2">
    <source>
        <dbReference type="EMBL" id="TCO44013.1"/>
    </source>
</evidence>
<reference evidence="2 3" key="1">
    <citation type="journal article" date="2015" name="Stand. Genomic Sci.">
        <title>Genomic Encyclopedia of Bacterial and Archaeal Type Strains, Phase III: the genomes of soil and plant-associated and newly described type strains.</title>
        <authorList>
            <person name="Whitman W.B."/>
            <person name="Woyke T."/>
            <person name="Klenk H.P."/>
            <person name="Zhou Y."/>
            <person name="Lilburn T.G."/>
            <person name="Beck B.J."/>
            <person name="De Vos P."/>
            <person name="Vandamme P."/>
            <person name="Eisen J.A."/>
            <person name="Garrity G."/>
            <person name="Hugenholtz P."/>
            <person name="Kyrpides N.C."/>
        </authorList>
    </citation>
    <scope>NUCLEOTIDE SEQUENCE [LARGE SCALE GENOMIC DNA]</scope>
    <source>
        <strain evidence="2 3">VKM Ac-2541</strain>
    </source>
</reference>
<name>A0A4R2IGW3_9ACTN</name>
<sequence>MGTRIGVVAGLTVDHLVMVGHEPRFNELGGPGLYATLGARLVDGVVPVLATALPDDDDRFRSTFNRLGVDVSFATSVGTIEKVWILNSPEGRRIVSTAGETELGAGDTFAAPEPVPAPEFLRGLDGLLRSSPYDGLAADTIVGVDPHQVLMKREGIAYLRRVLPVGGILLPSRVQLRLLGDDPRTAAARLAAEFDCAVIARLDVDGMYVVHRGRAWHVVDDAVRVEETTGAGDASAGAIVAALAIGTDLATAALFGASVARIALSTWGSAGLVSGEPFDHPLDHIHAKQEVVP</sequence>
<dbReference type="SUPFAM" id="SSF53613">
    <property type="entry name" value="Ribokinase-like"/>
    <property type="match status" value="1"/>
</dbReference>
<keyword evidence="2" id="KW-0808">Transferase</keyword>
<proteinExistence type="predicted"/>
<dbReference type="InterPro" id="IPR029056">
    <property type="entry name" value="Ribokinase-like"/>
</dbReference>
<evidence type="ECO:0000313" key="3">
    <source>
        <dbReference type="Proteomes" id="UP000295573"/>
    </source>
</evidence>
<dbReference type="AlphaFoldDB" id="A0A4R2IGW3"/>
<dbReference type="Pfam" id="PF00294">
    <property type="entry name" value="PfkB"/>
    <property type="match status" value="1"/>
</dbReference>
<accession>A0A4R2IGW3</accession>
<dbReference type="OrthoDB" id="5148626at2"/>
<feature type="domain" description="Carbohydrate kinase PfkB" evidence="1">
    <location>
        <begin position="181"/>
        <end position="269"/>
    </location>
</feature>
<organism evidence="2 3">
    <name type="scientific">Kribbella antiqua</name>
    <dbReference type="NCBI Taxonomy" id="2512217"/>
    <lineage>
        <taxon>Bacteria</taxon>
        <taxon>Bacillati</taxon>
        <taxon>Actinomycetota</taxon>
        <taxon>Actinomycetes</taxon>
        <taxon>Propionibacteriales</taxon>
        <taxon>Kribbellaceae</taxon>
        <taxon>Kribbella</taxon>
    </lineage>
</organism>
<dbReference type="Gene3D" id="3.40.1190.20">
    <property type="match status" value="1"/>
</dbReference>
<evidence type="ECO:0000259" key="1">
    <source>
        <dbReference type="Pfam" id="PF00294"/>
    </source>
</evidence>
<dbReference type="Proteomes" id="UP000295573">
    <property type="component" value="Unassembled WGS sequence"/>
</dbReference>
<dbReference type="InterPro" id="IPR011611">
    <property type="entry name" value="PfkB_dom"/>
</dbReference>
<keyword evidence="2" id="KW-0418">Kinase</keyword>
<keyword evidence="3" id="KW-1185">Reference proteome</keyword>
<protein>
    <submittedName>
        <fullName evidence="2">Sugar/nucleoside kinase (Ribokinase family)</fullName>
    </submittedName>
</protein>
<gene>
    <name evidence="2" type="ORF">EV646_111205</name>
</gene>
<dbReference type="GO" id="GO:0016301">
    <property type="term" value="F:kinase activity"/>
    <property type="evidence" value="ECO:0007669"/>
    <property type="project" value="UniProtKB-KW"/>
</dbReference>
<comment type="caution">
    <text evidence="2">The sequence shown here is derived from an EMBL/GenBank/DDBJ whole genome shotgun (WGS) entry which is preliminary data.</text>
</comment>
<dbReference type="EMBL" id="SLWR01000011">
    <property type="protein sequence ID" value="TCO44013.1"/>
    <property type="molecule type" value="Genomic_DNA"/>
</dbReference>
<dbReference type="RefSeq" id="WP_132154278.1">
    <property type="nucleotide sequence ID" value="NZ_SLWR01000011.1"/>
</dbReference>